<organism evidence="3 4">
    <name type="scientific">Cellulophaga tyrosinoxydans</name>
    <dbReference type="NCBI Taxonomy" id="504486"/>
    <lineage>
        <taxon>Bacteria</taxon>
        <taxon>Pseudomonadati</taxon>
        <taxon>Bacteroidota</taxon>
        <taxon>Flavobacteriia</taxon>
        <taxon>Flavobacteriales</taxon>
        <taxon>Flavobacteriaceae</taxon>
        <taxon>Cellulophaga</taxon>
    </lineage>
</organism>
<dbReference type="AlphaFoldDB" id="A0A1W1Y7T1"/>
<dbReference type="STRING" id="504486.SAMN05660703_0110"/>
<dbReference type="EMBL" id="FWXO01000001">
    <property type="protein sequence ID" value="SMC32213.1"/>
    <property type="molecule type" value="Genomic_DNA"/>
</dbReference>
<sequence>MQTNYFKKAFLLFILVLGYTTLQAQVKIGDNPQNINLSSVLELESTNKAFVITRVSTVQMNAIVPLEGAMVYNTDEQCLHYYDGVEWINICEAFANNLTFTSAALANPGNFETITITQDTPTNYNFEVGLLNASNIQDGTIGTTKIVNGSVTQTKLATNSVNSDKISDKSIQTIDIAPGLPNTILQTNVGSVVEWAPLNVDNITGKLLSNELATTGDNSITVTNGDGATLKDTQLRVTDGGISTAKLEDNAVTTAKIGTVAGDENKILGTNTTGDPEWQDASALAANLGEDVISTNGSITGTALDATLVAMDLEVKTDGITLEVNPDNTTGLQIIDGGVNTLQIANNAVTNLKIADDAVNTAKLEDNAVTTAKIGTVAGDENKILGTNATGDPEWQDASALAANLGEDVISTNGSITGTALDAALVAMDLEVKTDGVTLEVNPDNTTGLQIIDGGVNTLQIADDAVTTAKIDNETILSEDIQDGTIANSDILDRTIAPLKLADGTAANQILRFNGTDWELIDQSAIAIAEVDGVIGNEILDVTNTTLTRSGTGVVGDEYTVAVSTGGITANELANDAVTSVKILDDAVTSDKIGTAGATDGNKVLKTDASGNPSWQDETTE</sequence>
<accession>A0A1W1Y7T1</accession>
<evidence type="ECO:0000313" key="3">
    <source>
        <dbReference type="EMBL" id="SMC32213.1"/>
    </source>
</evidence>
<dbReference type="Proteomes" id="UP000192360">
    <property type="component" value="Unassembled WGS sequence"/>
</dbReference>
<protein>
    <recommendedName>
        <fullName evidence="5">Collagen triple helix repeat-containing protein</fullName>
    </recommendedName>
</protein>
<evidence type="ECO:0000256" key="2">
    <source>
        <dbReference type="SAM" id="SignalP"/>
    </source>
</evidence>
<evidence type="ECO:0008006" key="5">
    <source>
        <dbReference type="Google" id="ProtNLM"/>
    </source>
</evidence>
<feature type="chain" id="PRO_5012484129" description="Collagen triple helix repeat-containing protein" evidence="2">
    <location>
        <begin position="25"/>
        <end position="621"/>
    </location>
</feature>
<feature type="signal peptide" evidence="2">
    <location>
        <begin position="1"/>
        <end position="24"/>
    </location>
</feature>
<evidence type="ECO:0000256" key="1">
    <source>
        <dbReference type="SAM" id="MobiDB-lite"/>
    </source>
</evidence>
<feature type="region of interest" description="Disordered" evidence="1">
    <location>
        <begin position="595"/>
        <end position="621"/>
    </location>
</feature>
<keyword evidence="4" id="KW-1185">Reference proteome</keyword>
<evidence type="ECO:0000313" key="4">
    <source>
        <dbReference type="Proteomes" id="UP000192360"/>
    </source>
</evidence>
<gene>
    <name evidence="3" type="ORF">SAMN05660703_0110</name>
</gene>
<keyword evidence="2" id="KW-0732">Signal</keyword>
<feature type="non-terminal residue" evidence="3">
    <location>
        <position position="621"/>
    </location>
</feature>
<reference evidence="3 4" key="1">
    <citation type="submission" date="2017-04" db="EMBL/GenBank/DDBJ databases">
        <authorList>
            <person name="Afonso C.L."/>
            <person name="Miller P.J."/>
            <person name="Scott M.A."/>
            <person name="Spackman E."/>
            <person name="Goraichik I."/>
            <person name="Dimitrov K.M."/>
            <person name="Suarez D.L."/>
            <person name="Swayne D.E."/>
        </authorList>
    </citation>
    <scope>NUCLEOTIDE SEQUENCE [LARGE SCALE GENOMIC DNA]</scope>
    <source>
        <strain evidence="3 4">DSM 21164</strain>
    </source>
</reference>
<name>A0A1W1Y7T1_9FLAO</name>
<feature type="compositionally biased region" description="Polar residues" evidence="1">
    <location>
        <begin position="609"/>
        <end position="621"/>
    </location>
</feature>
<proteinExistence type="predicted"/>